<dbReference type="CDD" id="cd01851">
    <property type="entry name" value="GBP"/>
    <property type="match status" value="2"/>
</dbReference>
<reference evidence="9" key="1">
    <citation type="submission" date="2023-08" db="EMBL/GenBank/DDBJ databases">
        <title>Chromosome-level Genome Assembly of mud carp (Cirrhinus molitorella).</title>
        <authorList>
            <person name="Liu H."/>
        </authorList>
    </citation>
    <scope>NUCLEOTIDE SEQUENCE</scope>
    <source>
        <strain evidence="9">Prfri</strain>
        <tissue evidence="9">Muscle</tissue>
    </source>
</reference>
<dbReference type="GO" id="GO:0005525">
    <property type="term" value="F:GTP binding"/>
    <property type="evidence" value="ECO:0007669"/>
    <property type="project" value="UniProtKB-KW"/>
</dbReference>
<comment type="similarity">
    <text evidence="6">Belongs to the TRAFAC class dynamin-like GTPase superfamily. GB1/RHD3 GTPase family.</text>
</comment>
<dbReference type="InterPro" id="IPR030386">
    <property type="entry name" value="G_GB1_RHD3_dom"/>
</dbReference>
<protein>
    <recommendedName>
        <fullName evidence="8">GB1/RHD3-type G domain-containing protein</fullName>
    </recommendedName>
</protein>
<evidence type="ECO:0000313" key="10">
    <source>
        <dbReference type="Proteomes" id="UP001187343"/>
    </source>
</evidence>
<proteinExistence type="inferred from homology"/>
<dbReference type="Gene3D" id="1.20.1000.10">
    <property type="entry name" value="Guanylate-binding protein, C-terminal domain"/>
    <property type="match status" value="2"/>
</dbReference>
<evidence type="ECO:0000256" key="4">
    <source>
        <dbReference type="ARBA" id="ARBA00022859"/>
    </source>
</evidence>
<keyword evidence="2" id="KW-0547">Nucleotide-binding</keyword>
<feature type="domain" description="GB1/RHD3-type G" evidence="8">
    <location>
        <begin position="36"/>
        <end position="276"/>
    </location>
</feature>
<keyword evidence="5" id="KW-0342">GTP-binding</keyword>
<accession>A0AA88TNY6</accession>
<keyword evidence="3" id="KW-0378">Hydrolase</keyword>
<evidence type="ECO:0000256" key="3">
    <source>
        <dbReference type="ARBA" id="ARBA00022801"/>
    </source>
</evidence>
<dbReference type="InterPro" id="IPR037684">
    <property type="entry name" value="GBP_C"/>
</dbReference>
<dbReference type="InterPro" id="IPR036543">
    <property type="entry name" value="Guanylate-bd_C_sf"/>
</dbReference>
<keyword evidence="4" id="KW-0391">Immunity</keyword>
<organism evidence="9 10">
    <name type="scientific">Cirrhinus molitorella</name>
    <name type="common">mud carp</name>
    <dbReference type="NCBI Taxonomy" id="172907"/>
    <lineage>
        <taxon>Eukaryota</taxon>
        <taxon>Metazoa</taxon>
        <taxon>Chordata</taxon>
        <taxon>Craniata</taxon>
        <taxon>Vertebrata</taxon>
        <taxon>Euteleostomi</taxon>
        <taxon>Actinopterygii</taxon>
        <taxon>Neopterygii</taxon>
        <taxon>Teleostei</taxon>
        <taxon>Ostariophysi</taxon>
        <taxon>Cypriniformes</taxon>
        <taxon>Cyprinidae</taxon>
        <taxon>Labeoninae</taxon>
        <taxon>Labeonini</taxon>
        <taxon>Cirrhinus</taxon>
    </lineage>
</organism>
<feature type="domain" description="GB1/RHD3-type G" evidence="8">
    <location>
        <begin position="649"/>
        <end position="859"/>
    </location>
</feature>
<evidence type="ECO:0000256" key="5">
    <source>
        <dbReference type="ARBA" id="ARBA00023134"/>
    </source>
</evidence>
<dbReference type="FunFam" id="3.40.50.300:FF:002830">
    <property type="entry name" value="Guanylate-binding protein 2"/>
    <property type="match status" value="2"/>
</dbReference>
<dbReference type="InterPro" id="IPR027417">
    <property type="entry name" value="P-loop_NTPase"/>
</dbReference>
<evidence type="ECO:0000313" key="9">
    <source>
        <dbReference type="EMBL" id="KAK2900648.1"/>
    </source>
</evidence>
<feature type="coiled-coil region" evidence="7">
    <location>
        <begin position="1057"/>
        <end position="1162"/>
    </location>
</feature>
<evidence type="ECO:0000259" key="8">
    <source>
        <dbReference type="PROSITE" id="PS51715"/>
    </source>
</evidence>
<dbReference type="PROSITE" id="PS51715">
    <property type="entry name" value="G_GB1_RHD3"/>
    <property type="match status" value="2"/>
</dbReference>
<dbReference type="InterPro" id="IPR015894">
    <property type="entry name" value="Guanylate-bd_N"/>
</dbReference>
<keyword evidence="10" id="KW-1185">Reference proteome</keyword>
<dbReference type="PANTHER" id="PTHR10751">
    <property type="entry name" value="GUANYLATE BINDING PROTEIN"/>
    <property type="match status" value="1"/>
</dbReference>
<dbReference type="Proteomes" id="UP001187343">
    <property type="component" value="Unassembled WGS sequence"/>
</dbReference>
<evidence type="ECO:0000256" key="7">
    <source>
        <dbReference type="SAM" id="Coils"/>
    </source>
</evidence>
<feature type="coiled-coil region" evidence="7">
    <location>
        <begin position="529"/>
        <end position="586"/>
    </location>
</feature>
<dbReference type="Gene3D" id="3.40.50.300">
    <property type="entry name" value="P-loop containing nucleotide triphosphate hydrolases"/>
    <property type="match status" value="2"/>
</dbReference>
<gene>
    <name evidence="9" type="ORF">Q8A67_008763</name>
</gene>
<dbReference type="InterPro" id="IPR003191">
    <property type="entry name" value="Guanylate-bd/ATL_C"/>
</dbReference>
<keyword evidence="7" id="KW-0175">Coiled coil</keyword>
<dbReference type="Pfam" id="PF02841">
    <property type="entry name" value="GBP_C"/>
    <property type="match status" value="2"/>
</dbReference>
<dbReference type="SUPFAM" id="SSF48340">
    <property type="entry name" value="Interferon-induced guanylate-binding protein 1 (GBP1), C-terminal domain"/>
    <property type="match status" value="2"/>
</dbReference>
<dbReference type="AlphaFoldDB" id="A0AA88TNY6"/>
<dbReference type="SUPFAM" id="SSF52540">
    <property type="entry name" value="P-loop containing nucleoside triphosphate hydrolases"/>
    <property type="match status" value="2"/>
</dbReference>
<evidence type="ECO:0000256" key="1">
    <source>
        <dbReference type="ARBA" id="ARBA00022588"/>
    </source>
</evidence>
<evidence type="ECO:0000256" key="6">
    <source>
        <dbReference type="PROSITE-ProRule" id="PRU01052"/>
    </source>
</evidence>
<comment type="caution">
    <text evidence="9">The sequence shown here is derived from an EMBL/GenBank/DDBJ whole genome shotgun (WGS) entry which is preliminary data.</text>
</comment>
<name>A0AA88TNY6_9TELE</name>
<keyword evidence="1" id="KW-0399">Innate immunity</keyword>
<dbReference type="CDD" id="cd16269">
    <property type="entry name" value="GBP_C"/>
    <property type="match status" value="2"/>
</dbReference>
<dbReference type="EMBL" id="JAUYZG010000008">
    <property type="protein sequence ID" value="KAK2900648.1"/>
    <property type="molecule type" value="Genomic_DNA"/>
</dbReference>
<sequence length="1198" mass="137411">MACGGLMSAPVCLIENDENGKLRVRKEAKDILDGINQPVVVVSVVGLYRTGKSYLMNRLAGQQSGFALGSTIESKTKGIWMWCVPHPKKEGHTLVLLDTEGLGDVRKGDEKHDTWIFCLAVLLSSTLVYNSLGVIDNTALEKLHYITELTENIRVKAEAGQHEDESADFMRVFPSFVWAVRDFTLQLKKEDEPITSDDYLEGALELKQGSSPQTEQYNLPRSCLRNFFAVRKCFVFQRPANTEDMWKMEELTETELDSKFLEQANSFCRYIYNNSETKTLSGGRTITGTALGNLAEVYVEAIRTGNVPCLENAVVSLAKIQNVHAVEEALQFYMTELFNLVQLPINPAELSKIHTVAEKKAIDIFITVSFNDNDQIYQKDLMGKIHEEYQQMCQQNYEASQLQCEKVLCDVFDRLEKVISDGSYLKPGGSQKYTDMLRQLSEEYRARTHSQIMSEEVLSKFLKTKEDIGNIILQADESLSSAEQEKEVEKMKTEILKQQKRSLKEQNRLQEQVFKDMQITYDENVNQIIHQMEREQDRMRRDHQRVLEAKLRENQALLKMGFQWKAAQMQREIDSLKAEMDKEKSSQPSKLGRALNCIGMATTLLAPGFTPKLIGVVMACGGLMSAPVCLIENDDNGKLHVRKEASTSFALGSTIESKTKGIWMWCVPHPYKEGHTLVLLDTEGLGDVRKGDEKHDTWIFCLAVLLSSTLVYNSLGVIDNTALEKLHYITELTENIRVKAEVSQDEDKSADFMRVFPSFVWAVRDFTLELKIGNKQITSDEYLESALTLKSGCSPQTEQYNLPRRCLRHFFAVRKCFVFPRPASTQNMRRMEQLTEKELDSEFLEQANTFCHYIFDSADPKTISGGRIITGTALGNLAEVYVEAIRSGKVPCLENAVVSLAKIQNVRAVEEALQIYMTEMFSMTQLPMCPEELSNIHKVAEQKAVEVFITMSFNDNDQIYQRELMGKMFDEYQQMCQQNQEESAKQCEAVLHEVFDTLEQGVFHGSYLRPGGYRQYKDTLTQLTNDYRARTHSQIMSEEVLRKFLKKKKDIGNMILQADQSLNAAEQEKEVQRLKNEILEQQQRGLEEQNRLQEQLFKDMQRSHKEHVNQIIHQMEREQERMRRDNERVLEAKLREKDALLQKDLQEQAFRMQSQIDRLRSEMHKEEKSKPSTFERIADGIGAAAELVLPGFVMKWFK</sequence>
<dbReference type="GO" id="GO:0045087">
    <property type="term" value="P:innate immune response"/>
    <property type="evidence" value="ECO:0007669"/>
    <property type="project" value="UniProtKB-KW"/>
</dbReference>
<evidence type="ECO:0000256" key="2">
    <source>
        <dbReference type="ARBA" id="ARBA00022741"/>
    </source>
</evidence>
<dbReference type="Pfam" id="PF02263">
    <property type="entry name" value="GBP"/>
    <property type="match status" value="2"/>
</dbReference>
<dbReference type="GO" id="GO:0003924">
    <property type="term" value="F:GTPase activity"/>
    <property type="evidence" value="ECO:0007669"/>
    <property type="project" value="InterPro"/>
</dbReference>